<feature type="compositionally biased region" description="Low complexity" evidence="6">
    <location>
        <begin position="17"/>
        <end position="28"/>
    </location>
</feature>
<dbReference type="InterPro" id="IPR036259">
    <property type="entry name" value="MFS_trans_sf"/>
</dbReference>
<evidence type="ECO:0000256" key="6">
    <source>
        <dbReference type="SAM" id="MobiDB-lite"/>
    </source>
</evidence>
<dbReference type="Proteomes" id="UP000623307">
    <property type="component" value="Chromosome 1"/>
</dbReference>
<dbReference type="AlphaFoldDB" id="A0A976BHJ2"/>
<keyword evidence="12" id="KW-1185">Reference proteome</keyword>
<keyword evidence="5 7" id="KW-0472">Membrane</keyword>
<evidence type="ECO:0000313" key="10">
    <source>
        <dbReference type="EMBL" id="SPC19652.1"/>
    </source>
</evidence>
<organism evidence="10 11">
    <name type="scientific">Cupriavidus oxalaticus</name>
    <dbReference type="NCBI Taxonomy" id="96344"/>
    <lineage>
        <taxon>Bacteria</taxon>
        <taxon>Pseudomonadati</taxon>
        <taxon>Pseudomonadota</taxon>
        <taxon>Betaproteobacteria</taxon>
        <taxon>Burkholderiales</taxon>
        <taxon>Burkholderiaceae</taxon>
        <taxon>Cupriavidus</taxon>
    </lineage>
</organism>
<dbReference type="InterPro" id="IPR011701">
    <property type="entry name" value="MFS"/>
</dbReference>
<dbReference type="OrthoDB" id="5441967at2"/>
<evidence type="ECO:0000313" key="12">
    <source>
        <dbReference type="Proteomes" id="UP000623307"/>
    </source>
</evidence>
<dbReference type="InterPro" id="IPR020846">
    <property type="entry name" value="MFS_dom"/>
</dbReference>
<dbReference type="Gene3D" id="1.20.1250.20">
    <property type="entry name" value="MFS general substrate transporter like domains"/>
    <property type="match status" value="2"/>
</dbReference>
<evidence type="ECO:0000256" key="5">
    <source>
        <dbReference type="ARBA" id="ARBA00023136"/>
    </source>
</evidence>
<evidence type="ECO:0000256" key="4">
    <source>
        <dbReference type="ARBA" id="ARBA00022989"/>
    </source>
</evidence>
<evidence type="ECO:0000256" key="2">
    <source>
        <dbReference type="ARBA" id="ARBA00022448"/>
    </source>
</evidence>
<name>A0A976BHJ2_9BURK</name>
<feature type="transmembrane region" description="Helical" evidence="7">
    <location>
        <begin position="303"/>
        <end position="324"/>
    </location>
</feature>
<reference evidence="10 11" key="1">
    <citation type="submission" date="2018-01" db="EMBL/GenBank/DDBJ databases">
        <authorList>
            <person name="Clerissi C."/>
        </authorList>
    </citation>
    <scope>NUCLEOTIDE SEQUENCE [LARGE SCALE GENOMIC DNA]</scope>
    <source>
        <strain evidence="10">Cupriavidus oxalaticus LMG 2235</strain>
        <plasmid evidence="11">co2235_mp</plasmid>
    </source>
</reference>
<dbReference type="PANTHER" id="PTHR43791">
    <property type="entry name" value="PERMEASE-RELATED"/>
    <property type="match status" value="1"/>
</dbReference>
<feature type="transmembrane region" description="Helical" evidence="7">
    <location>
        <begin position="428"/>
        <end position="445"/>
    </location>
</feature>
<dbReference type="CDD" id="cd17319">
    <property type="entry name" value="MFS_ExuT_GudP_like"/>
    <property type="match status" value="1"/>
</dbReference>
<evidence type="ECO:0000313" key="11">
    <source>
        <dbReference type="Proteomes" id="UP000256862"/>
    </source>
</evidence>
<dbReference type="RefSeq" id="WP_084254480.1">
    <property type="nucleotide sequence ID" value="NZ_CP069809.1"/>
</dbReference>
<comment type="subcellular location">
    <subcellularLocation>
        <location evidence="1">Membrane</location>
        <topology evidence="1">Multi-pass membrane protein</topology>
    </subcellularLocation>
</comment>
<dbReference type="GeneID" id="303487992"/>
<gene>
    <name evidence="10" type="ORF">CO2235_MP20063</name>
    <name evidence="9" type="ORF">JTE92_00610</name>
</gene>
<evidence type="ECO:0000256" key="7">
    <source>
        <dbReference type="SAM" id="Phobius"/>
    </source>
</evidence>
<reference evidence="9 12" key="2">
    <citation type="submission" date="2021-02" db="EMBL/GenBank/DDBJ databases">
        <title>Complete Genome Sequence of Cupriavidus oxalaticus Strain Ox1, a Soil Oxalate-Degrading Species.</title>
        <authorList>
            <person name="Palmieri F."/>
            <person name="Udriet P."/>
            <person name="Deuasquier M."/>
            <person name="Beaudoing E."/>
            <person name="Johnson S.L."/>
            <person name="Davenport K.W."/>
            <person name="Chain P.S."/>
            <person name="Bindschedler S."/>
            <person name="Junier P."/>
        </authorList>
    </citation>
    <scope>NUCLEOTIDE SEQUENCE [LARGE SCALE GENOMIC DNA]</scope>
    <source>
        <strain evidence="9 12">Ox1</strain>
    </source>
</reference>
<dbReference type="Pfam" id="PF07690">
    <property type="entry name" value="MFS_1"/>
    <property type="match status" value="1"/>
</dbReference>
<keyword evidence="3 7" id="KW-0812">Transmembrane</keyword>
<dbReference type="GO" id="GO:0022857">
    <property type="term" value="F:transmembrane transporter activity"/>
    <property type="evidence" value="ECO:0007669"/>
    <property type="project" value="InterPro"/>
</dbReference>
<evidence type="ECO:0000259" key="8">
    <source>
        <dbReference type="PROSITE" id="PS50850"/>
    </source>
</evidence>
<feature type="transmembrane region" description="Helical" evidence="7">
    <location>
        <begin position="107"/>
        <end position="125"/>
    </location>
</feature>
<feature type="transmembrane region" description="Helical" evidence="7">
    <location>
        <begin position="403"/>
        <end position="422"/>
    </location>
</feature>
<dbReference type="Proteomes" id="UP000256862">
    <property type="component" value="Plasmid CO2235_mp"/>
</dbReference>
<dbReference type="GO" id="GO:0005886">
    <property type="term" value="C:plasma membrane"/>
    <property type="evidence" value="ECO:0007669"/>
    <property type="project" value="TreeGrafter"/>
</dbReference>
<keyword evidence="4 7" id="KW-1133">Transmembrane helix</keyword>
<feature type="transmembrane region" description="Helical" evidence="7">
    <location>
        <begin position="273"/>
        <end position="291"/>
    </location>
</feature>
<feature type="transmembrane region" description="Helical" evidence="7">
    <location>
        <begin position="336"/>
        <end position="355"/>
    </location>
</feature>
<dbReference type="PANTHER" id="PTHR43791:SF100">
    <property type="entry name" value="SUGAR TRANSPORTER"/>
    <property type="match status" value="1"/>
</dbReference>
<feature type="transmembrane region" description="Helical" evidence="7">
    <location>
        <begin position="361"/>
        <end position="383"/>
    </location>
</feature>
<feature type="transmembrane region" description="Helical" evidence="7">
    <location>
        <begin position="131"/>
        <end position="153"/>
    </location>
</feature>
<dbReference type="EMBL" id="CP069811">
    <property type="protein sequence ID" value="QRQ91490.1"/>
    <property type="molecule type" value="Genomic_DNA"/>
</dbReference>
<evidence type="ECO:0000256" key="3">
    <source>
        <dbReference type="ARBA" id="ARBA00022692"/>
    </source>
</evidence>
<feature type="transmembrane region" description="Helical" evidence="7">
    <location>
        <begin position="40"/>
        <end position="63"/>
    </location>
</feature>
<evidence type="ECO:0000313" key="9">
    <source>
        <dbReference type="EMBL" id="QRQ91490.1"/>
    </source>
</evidence>
<geneLocation type="plasmid" evidence="11">
    <name>co2235_mp</name>
</geneLocation>
<feature type="transmembrane region" description="Helical" evidence="7">
    <location>
        <begin position="69"/>
        <end position="91"/>
    </location>
</feature>
<dbReference type="EMBL" id="OGUS01000137">
    <property type="protein sequence ID" value="SPC19652.1"/>
    <property type="molecule type" value="Genomic_DNA"/>
</dbReference>
<feature type="transmembrane region" description="Helical" evidence="7">
    <location>
        <begin position="195"/>
        <end position="214"/>
    </location>
</feature>
<protein>
    <submittedName>
        <fullName evidence="9">MFS transporter</fullName>
    </submittedName>
    <submittedName>
        <fullName evidence="10">Transporter, Major facilitator superfamily</fullName>
    </submittedName>
</protein>
<proteinExistence type="predicted"/>
<feature type="transmembrane region" description="Helical" evidence="7">
    <location>
        <begin position="165"/>
        <end position="189"/>
    </location>
</feature>
<evidence type="ECO:0000256" key="1">
    <source>
        <dbReference type="ARBA" id="ARBA00004141"/>
    </source>
</evidence>
<dbReference type="PROSITE" id="PS50850">
    <property type="entry name" value="MFS"/>
    <property type="match status" value="1"/>
</dbReference>
<feature type="region of interest" description="Disordered" evidence="6">
    <location>
        <begin position="1"/>
        <end position="28"/>
    </location>
</feature>
<sequence>MTIPQQARADSADALDTPAGTTPGTATATARIPAQRWWRIIPPILMVCIVSYMDRVNIAFAMPGGMNEALGIGAGMAGLAGGIFFAGYLLLQVPGGKLAVRGSGRRFIGWSMLAWAVISVLTGLVRNETELLVLRFALGVAEGGMLPVVLTIVGNWFPDHERGRANALVILFVPIAGMITAPLSGLVIAALDWRWLFIIEGGISALCLGVWLALACDRPQEARWISTAERDYVLAQLRAEQQRAAPAAAAPTNHATTRTVILRLLSDTVIRRLIGLNFLYQAGIYGYTLWLPTILKDLTHGGMGQVGLLAMVPYVGTMAGILVVSAWSDRSGKRRAFVMWPLLGFAACLAGSVWFHGNTWLAYGLLVGCGVFLQAAAGVFWTLPPRLLAADDAGVARGLINALGNLGGFCGPYAVGLLIQYFDAGVGVYMLACALVLAAVLTATLPESCR</sequence>
<keyword evidence="2" id="KW-0813">Transport</keyword>
<dbReference type="SUPFAM" id="SSF103473">
    <property type="entry name" value="MFS general substrate transporter"/>
    <property type="match status" value="1"/>
</dbReference>
<accession>A0A976BHJ2</accession>
<feature type="domain" description="Major facilitator superfamily (MFS) profile" evidence="8">
    <location>
        <begin position="40"/>
        <end position="450"/>
    </location>
</feature>